<evidence type="ECO:0000313" key="7">
    <source>
        <dbReference type="EMBL" id="MDA0140019.1"/>
    </source>
</evidence>
<evidence type="ECO:0000256" key="4">
    <source>
        <dbReference type="ARBA" id="ARBA00022989"/>
    </source>
</evidence>
<comment type="caution">
    <text evidence="7">The sequence shown here is derived from an EMBL/GenBank/DDBJ whole genome shotgun (WGS) entry which is preliminary data.</text>
</comment>
<dbReference type="PANTHER" id="PTHR39087:SF2">
    <property type="entry name" value="UPF0104 MEMBRANE PROTEIN MJ1595"/>
    <property type="match status" value="1"/>
</dbReference>
<organism evidence="7 8">
    <name type="scientific">Solirubrobacter deserti</name>
    <dbReference type="NCBI Taxonomy" id="2282478"/>
    <lineage>
        <taxon>Bacteria</taxon>
        <taxon>Bacillati</taxon>
        <taxon>Actinomycetota</taxon>
        <taxon>Thermoleophilia</taxon>
        <taxon>Solirubrobacterales</taxon>
        <taxon>Solirubrobacteraceae</taxon>
        <taxon>Solirubrobacter</taxon>
    </lineage>
</organism>
<evidence type="ECO:0000256" key="3">
    <source>
        <dbReference type="ARBA" id="ARBA00022692"/>
    </source>
</evidence>
<feature type="transmembrane region" description="Helical" evidence="6">
    <location>
        <begin position="284"/>
        <end position="306"/>
    </location>
</feature>
<keyword evidence="8" id="KW-1185">Reference proteome</keyword>
<keyword evidence="5 6" id="KW-0472">Membrane</keyword>
<keyword evidence="3 6" id="KW-0812">Transmembrane</keyword>
<keyword evidence="2" id="KW-1003">Cell membrane</keyword>
<comment type="subcellular location">
    <subcellularLocation>
        <location evidence="1">Cell membrane</location>
        <topology evidence="1">Multi-pass membrane protein</topology>
    </subcellularLocation>
</comment>
<feature type="transmembrane region" description="Helical" evidence="6">
    <location>
        <begin position="189"/>
        <end position="211"/>
    </location>
</feature>
<feature type="transmembrane region" description="Helical" evidence="6">
    <location>
        <begin position="223"/>
        <end position="245"/>
    </location>
</feature>
<evidence type="ECO:0000256" key="2">
    <source>
        <dbReference type="ARBA" id="ARBA00022475"/>
    </source>
</evidence>
<feature type="transmembrane region" description="Helical" evidence="6">
    <location>
        <begin position="257"/>
        <end position="278"/>
    </location>
</feature>
<evidence type="ECO:0000256" key="5">
    <source>
        <dbReference type="ARBA" id="ARBA00023136"/>
    </source>
</evidence>
<feature type="transmembrane region" description="Helical" evidence="6">
    <location>
        <begin position="7"/>
        <end position="25"/>
    </location>
</feature>
<gene>
    <name evidence="7" type="ORF">OJ962_21120</name>
</gene>
<name>A0ABT4RNA0_9ACTN</name>
<feature type="transmembrane region" description="Helical" evidence="6">
    <location>
        <begin position="37"/>
        <end position="55"/>
    </location>
</feature>
<evidence type="ECO:0000256" key="1">
    <source>
        <dbReference type="ARBA" id="ARBA00004651"/>
    </source>
</evidence>
<feature type="transmembrane region" description="Helical" evidence="6">
    <location>
        <begin position="150"/>
        <end position="168"/>
    </location>
</feature>
<accession>A0ABT4RNA0</accession>
<dbReference type="PANTHER" id="PTHR39087">
    <property type="entry name" value="UPF0104 MEMBRANE PROTEIN MJ1595"/>
    <property type="match status" value="1"/>
</dbReference>
<dbReference type="InterPro" id="IPR022791">
    <property type="entry name" value="L-PG_synthase/AglD"/>
</dbReference>
<dbReference type="RefSeq" id="WP_202955024.1">
    <property type="nucleotide sequence ID" value="NZ_JAPCID010000032.1"/>
</dbReference>
<reference evidence="7" key="1">
    <citation type="submission" date="2022-10" db="EMBL/GenBank/DDBJ databases">
        <title>The WGS of Solirubrobacter sp. CPCC 204708.</title>
        <authorList>
            <person name="Jiang Z."/>
        </authorList>
    </citation>
    <scope>NUCLEOTIDE SEQUENCE</scope>
    <source>
        <strain evidence="7">CPCC 204708</strain>
    </source>
</reference>
<evidence type="ECO:0000256" key="6">
    <source>
        <dbReference type="SAM" id="Phobius"/>
    </source>
</evidence>
<protein>
    <submittedName>
        <fullName evidence="7">Flippase-like domain-containing protein</fullName>
    </submittedName>
</protein>
<dbReference type="Pfam" id="PF03706">
    <property type="entry name" value="LPG_synthase_TM"/>
    <property type="match status" value="1"/>
</dbReference>
<sequence>MTLLRRWLGPAVSVVALAAVVYWMVHQPAPQLPDSAAGFSWLALSLGLSLGALALRGYRWHRVMVLADVDHKRTDALALTAVAYMGNNVLPARGGEVLKIAILGTRSASRKREILGSVVAERLLDAVVLAGMFIVLSFGLADSPTGPGTAALFGAVILAGFAALFVYLRLRRSGRFERFAATIRPVARGLRLFAHPSGLPLVGLSILIWVVEGLNLIVIVQSIGLSLSVLDGVLIIVLASLAAAIPAAPGFAGTYDWAMILGLKTAGITGGAASGILILSRFMYFVPATVVGLIVLVTRYGGLSAARRRLQGERRLPVHG</sequence>
<keyword evidence="4 6" id="KW-1133">Transmembrane helix</keyword>
<dbReference type="Proteomes" id="UP001147700">
    <property type="component" value="Unassembled WGS sequence"/>
</dbReference>
<evidence type="ECO:0000313" key="8">
    <source>
        <dbReference type="Proteomes" id="UP001147700"/>
    </source>
</evidence>
<dbReference type="EMBL" id="JAPCID010000032">
    <property type="protein sequence ID" value="MDA0140019.1"/>
    <property type="molecule type" value="Genomic_DNA"/>
</dbReference>
<feature type="transmembrane region" description="Helical" evidence="6">
    <location>
        <begin position="114"/>
        <end position="138"/>
    </location>
</feature>
<proteinExistence type="predicted"/>